<name>A0ABP7K0J4_9MICO</name>
<dbReference type="Gene3D" id="3.90.550.10">
    <property type="entry name" value="Spore Coat Polysaccharide Biosynthesis Protein SpsA, Chain A"/>
    <property type="match status" value="1"/>
</dbReference>
<accession>A0ABP7K0J4</accession>
<dbReference type="InterPro" id="IPR029044">
    <property type="entry name" value="Nucleotide-diphossugar_trans"/>
</dbReference>
<organism evidence="3 4">
    <name type="scientific">Leifsonia kafniensis</name>
    <dbReference type="NCBI Taxonomy" id="475957"/>
    <lineage>
        <taxon>Bacteria</taxon>
        <taxon>Bacillati</taxon>
        <taxon>Actinomycetota</taxon>
        <taxon>Actinomycetes</taxon>
        <taxon>Micrococcales</taxon>
        <taxon>Microbacteriaceae</taxon>
        <taxon>Leifsonia</taxon>
    </lineage>
</organism>
<reference evidence="4" key="1">
    <citation type="journal article" date="2019" name="Int. J. Syst. Evol. Microbiol.">
        <title>The Global Catalogue of Microorganisms (GCM) 10K type strain sequencing project: providing services to taxonomists for standard genome sequencing and annotation.</title>
        <authorList>
            <consortium name="The Broad Institute Genomics Platform"/>
            <consortium name="The Broad Institute Genome Sequencing Center for Infectious Disease"/>
            <person name="Wu L."/>
            <person name="Ma J."/>
        </authorList>
    </citation>
    <scope>NUCLEOTIDE SEQUENCE [LARGE SCALE GENOMIC DNA]</scope>
    <source>
        <strain evidence="4">JCM 17021</strain>
    </source>
</reference>
<dbReference type="SUPFAM" id="SSF53448">
    <property type="entry name" value="Nucleotide-diphospho-sugar transferases"/>
    <property type="match status" value="1"/>
</dbReference>
<evidence type="ECO:0000313" key="3">
    <source>
        <dbReference type="EMBL" id="GAA3861367.1"/>
    </source>
</evidence>
<dbReference type="InterPro" id="IPR001173">
    <property type="entry name" value="Glyco_trans_2-like"/>
</dbReference>
<feature type="compositionally biased region" description="Basic and acidic residues" evidence="1">
    <location>
        <begin position="319"/>
        <end position="329"/>
    </location>
</feature>
<dbReference type="Pfam" id="PF00535">
    <property type="entry name" value="Glycos_transf_2"/>
    <property type="match status" value="1"/>
</dbReference>
<dbReference type="EMBL" id="BAABCN010000002">
    <property type="protein sequence ID" value="GAA3861367.1"/>
    <property type="molecule type" value="Genomic_DNA"/>
</dbReference>
<evidence type="ECO:0000256" key="1">
    <source>
        <dbReference type="SAM" id="MobiDB-lite"/>
    </source>
</evidence>
<evidence type="ECO:0000313" key="4">
    <source>
        <dbReference type="Proteomes" id="UP001501803"/>
    </source>
</evidence>
<comment type="caution">
    <text evidence="3">The sequence shown here is derived from an EMBL/GenBank/DDBJ whole genome shotgun (WGS) entry which is preliminary data.</text>
</comment>
<feature type="region of interest" description="Disordered" evidence="1">
    <location>
        <begin position="310"/>
        <end position="329"/>
    </location>
</feature>
<proteinExistence type="predicted"/>
<gene>
    <name evidence="3" type="ORF">GCM10022381_02140</name>
</gene>
<dbReference type="Proteomes" id="UP001501803">
    <property type="component" value="Unassembled WGS sequence"/>
</dbReference>
<feature type="domain" description="Glycosyltransferase 2-like" evidence="2">
    <location>
        <begin position="38"/>
        <end position="131"/>
    </location>
</feature>
<protein>
    <recommendedName>
        <fullName evidence="2">Glycosyltransferase 2-like domain-containing protein</fullName>
    </recommendedName>
</protein>
<sequence length="329" mass="37105">MRADVTRLDAEYVLPIRWEQDAAREQLTTYLSWLSTYLDITVVDGSPQPLFDAHARDWAPFARHLGVEPWPGRNGKVAGVMTGVRHARHELLVIADDDVRYDEASLRRLVGLLGAADVVRPQNYFCLLPWHARWDTARTLINRAIAVDYPGTLGVRRSALLATGGYDGDVLFENRELICTVRASGGRERRANDLFVARVPPTWRHFMSQRVRQAYDDFAQPARLGTELMMLPLLVWALRRWKTTVGIVAAACILAETGRRRENGRSVFPATSLLWAPVWVVERAVCIWIALGMRATGGVRYAGGRVKRAGSSMSSIRRRQADRTMKRQG</sequence>
<keyword evidence="4" id="KW-1185">Reference proteome</keyword>
<dbReference type="RefSeq" id="WP_345061428.1">
    <property type="nucleotide sequence ID" value="NZ_BAABCN010000002.1"/>
</dbReference>
<evidence type="ECO:0000259" key="2">
    <source>
        <dbReference type="Pfam" id="PF00535"/>
    </source>
</evidence>